<proteinExistence type="predicted"/>
<accession>A0A7G1I161</accession>
<feature type="transmembrane region" description="Helical" evidence="1">
    <location>
        <begin position="15"/>
        <end position="35"/>
    </location>
</feature>
<protein>
    <submittedName>
        <fullName evidence="2">Uncharacterized protein</fullName>
    </submittedName>
</protein>
<keyword evidence="1" id="KW-0472">Membrane</keyword>
<reference evidence="3" key="1">
    <citation type="submission" date="2020-07" db="EMBL/GenBank/DDBJ databases">
        <title>Complete genome sequencing of Coprobacter sp. strain 2CBH44.</title>
        <authorList>
            <person name="Sakamoto M."/>
            <person name="Murakami T."/>
            <person name="Mori H."/>
        </authorList>
    </citation>
    <scope>NUCLEOTIDE SEQUENCE [LARGE SCALE GENOMIC DNA]</scope>
    <source>
        <strain evidence="3">2CBH44</strain>
    </source>
</reference>
<sequence>MNIHSLNIKGYIKVIRHWLFIFCGFRIVANAYNVVMVKSFDKDTDIGNHICKPIFSGVKSEMLHFINVAFEKFCLRAIIFSPGNGSMM</sequence>
<gene>
    <name evidence="2" type="ORF">Cop2CBH44_31550</name>
</gene>
<evidence type="ECO:0000313" key="2">
    <source>
        <dbReference type="EMBL" id="BCI64802.1"/>
    </source>
</evidence>
<keyword evidence="1" id="KW-0812">Transmembrane</keyword>
<keyword evidence="1" id="KW-1133">Transmembrane helix</keyword>
<dbReference type="Proteomes" id="UP000594042">
    <property type="component" value="Chromosome"/>
</dbReference>
<dbReference type="AlphaFoldDB" id="A0A7G1I161"/>
<dbReference type="EMBL" id="AP023322">
    <property type="protein sequence ID" value="BCI64802.1"/>
    <property type="molecule type" value="Genomic_DNA"/>
</dbReference>
<organism evidence="2 3">
    <name type="scientific">Coprobacter secundus subsp. similis</name>
    <dbReference type="NCBI Taxonomy" id="2751153"/>
    <lineage>
        <taxon>Bacteria</taxon>
        <taxon>Pseudomonadati</taxon>
        <taxon>Bacteroidota</taxon>
        <taxon>Bacteroidia</taxon>
        <taxon>Bacteroidales</taxon>
        <taxon>Barnesiellaceae</taxon>
        <taxon>Coprobacter</taxon>
    </lineage>
</organism>
<dbReference type="KEGG" id="copr:Cop2CBH44_31550"/>
<keyword evidence="3" id="KW-1185">Reference proteome</keyword>
<name>A0A7G1I161_9BACT</name>
<evidence type="ECO:0000256" key="1">
    <source>
        <dbReference type="SAM" id="Phobius"/>
    </source>
</evidence>
<evidence type="ECO:0000313" key="3">
    <source>
        <dbReference type="Proteomes" id="UP000594042"/>
    </source>
</evidence>